<evidence type="ECO:0008006" key="4">
    <source>
        <dbReference type="Google" id="ProtNLM"/>
    </source>
</evidence>
<dbReference type="EMBL" id="PDEQ01000008">
    <property type="protein sequence ID" value="PEN12312.1"/>
    <property type="molecule type" value="Genomic_DNA"/>
</dbReference>
<evidence type="ECO:0000256" key="1">
    <source>
        <dbReference type="SAM" id="Phobius"/>
    </source>
</evidence>
<reference evidence="2 3" key="1">
    <citation type="submission" date="2017-10" db="EMBL/GenBank/DDBJ databases">
        <title>Draft genome of Longibacter Salinarum.</title>
        <authorList>
            <person name="Goh K.M."/>
            <person name="Shamsir M.S."/>
            <person name="Lim S.W."/>
        </authorList>
    </citation>
    <scope>NUCLEOTIDE SEQUENCE [LARGE SCALE GENOMIC DNA]</scope>
    <source>
        <strain evidence="2 3">KCTC 52045</strain>
    </source>
</reference>
<protein>
    <recommendedName>
        <fullName evidence="4">Phosphatidate cytidylyltransferase</fullName>
    </recommendedName>
</protein>
<name>A0A2A8CUR7_9BACT</name>
<keyword evidence="1" id="KW-0472">Membrane</keyword>
<accession>A0A2A8CUR7</accession>
<evidence type="ECO:0000313" key="2">
    <source>
        <dbReference type="EMBL" id="PEN12312.1"/>
    </source>
</evidence>
<dbReference type="RefSeq" id="WP_098077581.1">
    <property type="nucleotide sequence ID" value="NZ_PDEQ01000008.1"/>
</dbReference>
<feature type="transmembrane region" description="Helical" evidence="1">
    <location>
        <begin position="34"/>
        <end position="51"/>
    </location>
</feature>
<feature type="transmembrane region" description="Helical" evidence="1">
    <location>
        <begin position="12"/>
        <end position="28"/>
    </location>
</feature>
<keyword evidence="3" id="KW-1185">Reference proteome</keyword>
<dbReference type="Proteomes" id="UP000220102">
    <property type="component" value="Unassembled WGS sequence"/>
</dbReference>
<sequence length="87" mass="9246">MSDTTSILDPKTLRIAALVVAVTGLPFVYFRDTWMIAAAVTLSGGLILLAGAEAEDDPRQRRFAYVCFALAVAFMLIDAIGTLVAPA</sequence>
<feature type="transmembrane region" description="Helical" evidence="1">
    <location>
        <begin position="63"/>
        <end position="85"/>
    </location>
</feature>
<keyword evidence="1" id="KW-0812">Transmembrane</keyword>
<evidence type="ECO:0000313" key="3">
    <source>
        <dbReference type="Proteomes" id="UP000220102"/>
    </source>
</evidence>
<proteinExistence type="predicted"/>
<keyword evidence="1" id="KW-1133">Transmembrane helix</keyword>
<dbReference type="AlphaFoldDB" id="A0A2A8CUR7"/>
<organism evidence="2 3">
    <name type="scientific">Longibacter salinarum</name>
    <dbReference type="NCBI Taxonomy" id="1850348"/>
    <lineage>
        <taxon>Bacteria</taxon>
        <taxon>Pseudomonadati</taxon>
        <taxon>Rhodothermota</taxon>
        <taxon>Rhodothermia</taxon>
        <taxon>Rhodothermales</taxon>
        <taxon>Salisaetaceae</taxon>
        <taxon>Longibacter</taxon>
    </lineage>
</organism>
<gene>
    <name evidence="2" type="ORF">CRI94_14915</name>
</gene>
<comment type="caution">
    <text evidence="2">The sequence shown here is derived from an EMBL/GenBank/DDBJ whole genome shotgun (WGS) entry which is preliminary data.</text>
</comment>